<evidence type="ECO:0000313" key="1">
    <source>
        <dbReference type="EMBL" id="GIY51154.1"/>
    </source>
</evidence>
<dbReference type="Proteomes" id="UP001054945">
    <property type="component" value="Unassembled WGS sequence"/>
</dbReference>
<evidence type="ECO:0000313" key="2">
    <source>
        <dbReference type="Proteomes" id="UP001054945"/>
    </source>
</evidence>
<comment type="caution">
    <text evidence="1">The sequence shown here is derived from an EMBL/GenBank/DDBJ whole genome shotgun (WGS) entry which is preliminary data.</text>
</comment>
<dbReference type="AlphaFoldDB" id="A0AAV4U063"/>
<name>A0AAV4U063_CAEEX</name>
<keyword evidence="2" id="KW-1185">Reference proteome</keyword>
<proteinExistence type="predicted"/>
<organism evidence="1 2">
    <name type="scientific">Caerostris extrusa</name>
    <name type="common">Bark spider</name>
    <name type="synonym">Caerostris bankana</name>
    <dbReference type="NCBI Taxonomy" id="172846"/>
    <lineage>
        <taxon>Eukaryota</taxon>
        <taxon>Metazoa</taxon>
        <taxon>Ecdysozoa</taxon>
        <taxon>Arthropoda</taxon>
        <taxon>Chelicerata</taxon>
        <taxon>Arachnida</taxon>
        <taxon>Araneae</taxon>
        <taxon>Araneomorphae</taxon>
        <taxon>Entelegynae</taxon>
        <taxon>Araneoidea</taxon>
        <taxon>Araneidae</taxon>
        <taxon>Caerostris</taxon>
    </lineage>
</organism>
<dbReference type="EMBL" id="BPLR01012075">
    <property type="protein sequence ID" value="GIY51154.1"/>
    <property type="molecule type" value="Genomic_DNA"/>
</dbReference>
<protein>
    <submittedName>
        <fullName evidence="1">Uncharacterized protein</fullName>
    </submittedName>
</protein>
<accession>A0AAV4U063</accession>
<gene>
    <name evidence="1" type="ORF">CEXT_58511</name>
</gene>
<sequence length="84" mass="9845">METGLYKTEYKKINFRREPTCCGTPADQQKLLYPGDIINGPPMPELSKKVSKTHHHPNLFLPALNRGFCPLDEDQVFCWKDYFW</sequence>
<reference evidence="1 2" key="1">
    <citation type="submission" date="2021-06" db="EMBL/GenBank/DDBJ databases">
        <title>Caerostris extrusa draft genome.</title>
        <authorList>
            <person name="Kono N."/>
            <person name="Arakawa K."/>
        </authorList>
    </citation>
    <scope>NUCLEOTIDE SEQUENCE [LARGE SCALE GENOMIC DNA]</scope>
</reference>